<organism evidence="2 3">
    <name type="scientific">Papiliotrema laurentii</name>
    <name type="common">Cryptococcus laurentii</name>
    <dbReference type="NCBI Taxonomy" id="5418"/>
    <lineage>
        <taxon>Eukaryota</taxon>
        <taxon>Fungi</taxon>
        <taxon>Dikarya</taxon>
        <taxon>Basidiomycota</taxon>
        <taxon>Agaricomycotina</taxon>
        <taxon>Tremellomycetes</taxon>
        <taxon>Tremellales</taxon>
        <taxon>Rhynchogastremaceae</taxon>
        <taxon>Papiliotrema</taxon>
    </lineage>
</organism>
<proteinExistence type="predicted"/>
<dbReference type="PANTHER" id="PTHR14614">
    <property type="entry name" value="HEPATOCELLULAR CARCINOMA-ASSOCIATED ANTIGEN"/>
    <property type="match status" value="1"/>
</dbReference>
<name>A0AAD9FTA0_PAPLA</name>
<dbReference type="InterPro" id="IPR019410">
    <property type="entry name" value="Methyltransf_16"/>
</dbReference>
<dbReference type="SUPFAM" id="SSF53335">
    <property type="entry name" value="S-adenosyl-L-methionine-dependent methyltransferases"/>
    <property type="match status" value="1"/>
</dbReference>
<dbReference type="GO" id="GO:0008757">
    <property type="term" value="F:S-adenosylmethionine-dependent methyltransferase activity"/>
    <property type="evidence" value="ECO:0007669"/>
    <property type="project" value="UniProtKB-ARBA"/>
</dbReference>
<gene>
    <name evidence="2" type="ORF">DB88DRAFT_509385</name>
</gene>
<dbReference type="AlphaFoldDB" id="A0AAD9FTA0"/>
<protein>
    <submittedName>
        <fullName evidence="2">Uncharacterized protein</fullName>
    </submittedName>
</protein>
<feature type="region of interest" description="Disordered" evidence="1">
    <location>
        <begin position="242"/>
        <end position="281"/>
    </location>
</feature>
<evidence type="ECO:0000313" key="3">
    <source>
        <dbReference type="Proteomes" id="UP001182556"/>
    </source>
</evidence>
<dbReference type="PANTHER" id="PTHR14614:SF142">
    <property type="entry name" value="FAM86 N-TERMINAL DOMAIN-CONTAINING PROTEIN"/>
    <property type="match status" value="1"/>
</dbReference>
<dbReference type="EMBL" id="JAODAN010000003">
    <property type="protein sequence ID" value="KAK1925729.1"/>
    <property type="molecule type" value="Genomic_DNA"/>
</dbReference>
<keyword evidence="3" id="KW-1185">Reference proteome</keyword>
<feature type="compositionally biased region" description="Polar residues" evidence="1">
    <location>
        <begin position="242"/>
        <end position="271"/>
    </location>
</feature>
<feature type="compositionally biased region" description="Acidic residues" evidence="1">
    <location>
        <begin position="107"/>
        <end position="124"/>
    </location>
</feature>
<comment type="caution">
    <text evidence="2">The sequence shown here is derived from an EMBL/GenBank/DDBJ whole genome shotgun (WGS) entry which is preliminary data.</text>
</comment>
<reference evidence="2" key="1">
    <citation type="submission" date="2023-02" db="EMBL/GenBank/DDBJ databases">
        <title>Identification and recombinant expression of a fungal hydrolase from Papiliotrema laurentii that hydrolyzes apple cutin and clears colloidal polyester polyurethane.</title>
        <authorList>
            <consortium name="DOE Joint Genome Institute"/>
            <person name="Roman V.A."/>
            <person name="Bojanowski C."/>
            <person name="Crable B.R."/>
            <person name="Wagner D.N."/>
            <person name="Hung C.S."/>
            <person name="Nadeau L.J."/>
            <person name="Schratz L."/>
            <person name="Haridas S."/>
            <person name="Pangilinan J."/>
            <person name="Lipzen A."/>
            <person name="Na H."/>
            <person name="Yan M."/>
            <person name="Ng V."/>
            <person name="Grigoriev I.V."/>
            <person name="Spatafora J.W."/>
            <person name="Barlow D."/>
            <person name="Biffinger J."/>
            <person name="Kelley-Loughnane N."/>
            <person name="Varaljay V.A."/>
            <person name="Crookes-Goodson W.J."/>
        </authorList>
    </citation>
    <scope>NUCLEOTIDE SEQUENCE</scope>
    <source>
        <strain evidence="2">5307AH</strain>
    </source>
</reference>
<evidence type="ECO:0000256" key="1">
    <source>
        <dbReference type="SAM" id="MobiDB-lite"/>
    </source>
</evidence>
<dbReference type="Proteomes" id="UP001182556">
    <property type="component" value="Unassembled WGS sequence"/>
</dbReference>
<dbReference type="Gene3D" id="3.40.50.150">
    <property type="entry name" value="Vaccinia Virus protein VP39"/>
    <property type="match status" value="1"/>
</dbReference>
<evidence type="ECO:0000313" key="2">
    <source>
        <dbReference type="EMBL" id="KAK1925729.1"/>
    </source>
</evidence>
<feature type="region of interest" description="Disordered" evidence="1">
    <location>
        <begin position="96"/>
        <end position="135"/>
    </location>
</feature>
<dbReference type="InterPro" id="IPR029063">
    <property type="entry name" value="SAM-dependent_MTases_sf"/>
</dbReference>
<feature type="compositionally biased region" description="Basic and acidic residues" evidence="1">
    <location>
        <begin position="125"/>
        <end position="135"/>
    </location>
</feature>
<accession>A0AAD9FTA0</accession>
<sequence>MSGELLPTAFLPQLPRPQNSLEPLLPHILLGHIALLRELYIPPIHGGFQASDVGYDEPIHVERRSKKRERRFSASLVDTMDSLGLGLDIELDSTQSSAPRLDHAIREEDEYSDESESEDGESEGEGERGSGHLDPFEREWAEKWLNGVVRRSQGWIEEHDDPEAEEEKATMKDMEAILRDSTAVLAMMAVHHSLAAGLKALQKAIPLDPSLSPTTTSFLASLSTSPISPMVAYRPIPYSATNIPPSSATRNRSATITSTSDLSVSPATSHLPSSPRVSRRRRRRAAVPILLHDAPMQDHVSVGVQTWGSAILLGREMSLNPSAFGLFPGPSTPAHRGVRVLELGAGTGLLAILCRKLLDLRMASPDVPEPKQPGLIVATDFHHDVLANLKVCVDLNFPPHVPATDGASVSAVTATSADHGSGVKIAKLDWTTFPQYMEARQRGEEVNVEDNKEISAWVGESFDLVLASDCVYDPTHAKMLREVAGWVLRLPDENDPNDIGGTYHLLSPIRPTFTPELESIDATFPTLSSYPPLPERRAAAVGGQDGLPEEMRGEGLGRSRGLRLGVRGEGKRSVKGRKGEGRVDEVAGYWWWEVGWG</sequence>